<dbReference type="PANTHER" id="PTHR30029">
    <property type="entry name" value="STAGE V SPORULATION PROTEIN R"/>
    <property type="match status" value="1"/>
</dbReference>
<dbReference type="EMBL" id="QQBB01000009">
    <property type="protein sequence ID" value="RDI56436.1"/>
    <property type="molecule type" value="Genomic_DNA"/>
</dbReference>
<proteinExistence type="predicted"/>
<evidence type="ECO:0000313" key="3">
    <source>
        <dbReference type="EMBL" id="RDI56436.1"/>
    </source>
</evidence>
<dbReference type="AlphaFoldDB" id="A0A370HG79"/>
<feature type="domain" description="SpoVR-like C-terminal" evidence="2">
    <location>
        <begin position="442"/>
        <end position="495"/>
    </location>
</feature>
<dbReference type="PANTHER" id="PTHR30029:SF2">
    <property type="entry name" value="STAGE V SPORULATION PROTEIN R"/>
    <property type="match status" value="1"/>
</dbReference>
<dbReference type="Proteomes" id="UP000254925">
    <property type="component" value="Unassembled WGS sequence"/>
</dbReference>
<dbReference type="NCBIfam" id="NF008737">
    <property type="entry name" value="PRK11767.1"/>
    <property type="match status" value="1"/>
</dbReference>
<name>A0A370HG79_9HYPH</name>
<evidence type="ECO:0000313" key="4">
    <source>
        <dbReference type="Proteomes" id="UP000254925"/>
    </source>
</evidence>
<organism evidence="3 4">
    <name type="scientific">Microvirga subterranea</name>
    <dbReference type="NCBI Taxonomy" id="186651"/>
    <lineage>
        <taxon>Bacteria</taxon>
        <taxon>Pseudomonadati</taxon>
        <taxon>Pseudomonadota</taxon>
        <taxon>Alphaproteobacteria</taxon>
        <taxon>Hyphomicrobiales</taxon>
        <taxon>Methylobacteriaceae</taxon>
        <taxon>Microvirga</taxon>
    </lineage>
</organism>
<dbReference type="InterPro" id="IPR007390">
    <property type="entry name" value="Spore_V_R"/>
</dbReference>
<dbReference type="InterPro" id="IPR057008">
    <property type="entry name" value="SpoVR-like_C"/>
</dbReference>
<gene>
    <name evidence="3" type="ORF">DES45_109120</name>
</gene>
<reference evidence="3 4" key="1">
    <citation type="submission" date="2018-07" db="EMBL/GenBank/DDBJ databases">
        <title>Genomic Encyclopedia of Type Strains, Phase IV (KMG-IV): sequencing the most valuable type-strain genomes for metagenomic binning, comparative biology and taxonomic classification.</title>
        <authorList>
            <person name="Goeker M."/>
        </authorList>
    </citation>
    <scope>NUCLEOTIDE SEQUENCE [LARGE SCALE GENOMIC DNA]</scope>
    <source>
        <strain evidence="3 4">DSM 14364</strain>
    </source>
</reference>
<sequence>MSRPGSEGLLFQGKDWDFGTLRRSYDAIEAIAVNDLGLDTYPNQIEVITTEQMLDAYASTGMPLFYKHWSFGKHFAFHEAVYRRGLMGLAYEIVINSSPCISYIMEENTAAMQTLVMAHAAFGHNHFFKNNYLFREWTDAEGILDYLDFAKGYIARCEERYGEAAVERVLDAAHALMSHSVHRYPRKRRPDLRSEERREAERHRHREETYNDLWRTVPTGSATSEIKFSEERRRALLELPQENLLYFLEKSAPRLQPWQREILRIVRQIAQYFYPQRQTKVMNEGCATYCHYRIMTLLHERGQIDDGAFLEFLQSHTNVIRQPEFDDPSYGGINPYALGFGMMQDIERICTRPTDEDREWFPDIAGSGDAMGVLRDIWANYRDESFIGQFLSPHLIRQWRLFHLVDDPDSPELRVEAIHDERGYRHVRRVLSRQYDIAWQDPDIQVTDVDLAGDRRLIVHHHVMNGGLLAEGDARQVLQHLADLWSYDVVLKEVDTASGILLKEHTAQARPVFF</sequence>
<comment type="caution">
    <text evidence="3">The sequence shown here is derived from an EMBL/GenBank/DDBJ whole genome shotgun (WGS) entry which is preliminary data.</text>
</comment>
<dbReference type="RefSeq" id="WP_114772034.1">
    <property type="nucleotide sequence ID" value="NZ_QQBB01000009.1"/>
</dbReference>
<keyword evidence="4" id="KW-1185">Reference proteome</keyword>
<dbReference type="Pfam" id="PF04293">
    <property type="entry name" value="SpoVR"/>
    <property type="match status" value="1"/>
</dbReference>
<dbReference type="Pfam" id="PF24755">
    <property type="entry name" value="SpoVR_C"/>
    <property type="match status" value="1"/>
</dbReference>
<evidence type="ECO:0000259" key="1">
    <source>
        <dbReference type="Pfam" id="PF04293"/>
    </source>
</evidence>
<evidence type="ECO:0000259" key="2">
    <source>
        <dbReference type="Pfam" id="PF24755"/>
    </source>
</evidence>
<dbReference type="InterPro" id="IPR057270">
    <property type="entry name" value="Ycgb-like"/>
</dbReference>
<protein>
    <submittedName>
        <fullName evidence="3">Spore cortex formation protein SpoVR/YcgB (Stage V sporulation)</fullName>
    </submittedName>
</protein>
<feature type="domain" description="SpoVR protein-like N-terminal" evidence="1">
    <location>
        <begin position="15"/>
        <end position="438"/>
    </location>
</feature>
<dbReference type="InterPro" id="IPR056174">
    <property type="entry name" value="SpoVR_N"/>
</dbReference>
<dbReference type="OrthoDB" id="9784270at2"/>
<accession>A0A370HG79</accession>